<evidence type="ECO:0000256" key="1">
    <source>
        <dbReference type="SAM" id="Phobius"/>
    </source>
</evidence>
<accession>A0A518I3Y2</accession>
<protein>
    <recommendedName>
        <fullName evidence="4">Double zinc ribbon</fullName>
    </recommendedName>
</protein>
<dbReference type="RefSeq" id="WP_145391873.1">
    <property type="nucleotide sequence ID" value="NZ_CP037423.1"/>
</dbReference>
<proteinExistence type="predicted"/>
<keyword evidence="3" id="KW-1185">Reference proteome</keyword>
<dbReference type="Proteomes" id="UP000319004">
    <property type="component" value="Chromosome"/>
</dbReference>
<dbReference type="OrthoDB" id="3182597at2"/>
<evidence type="ECO:0000313" key="3">
    <source>
        <dbReference type="Proteomes" id="UP000319004"/>
    </source>
</evidence>
<organism evidence="2 3">
    <name type="scientific">Stieleria neptunia</name>
    <dbReference type="NCBI Taxonomy" id="2527979"/>
    <lineage>
        <taxon>Bacteria</taxon>
        <taxon>Pseudomonadati</taxon>
        <taxon>Planctomycetota</taxon>
        <taxon>Planctomycetia</taxon>
        <taxon>Pirellulales</taxon>
        <taxon>Pirellulaceae</taxon>
        <taxon>Stieleria</taxon>
    </lineage>
</organism>
<evidence type="ECO:0000313" key="2">
    <source>
        <dbReference type="EMBL" id="QDV47810.1"/>
    </source>
</evidence>
<dbReference type="KEGG" id="snep:Enr13x_77220"/>
<dbReference type="PANTHER" id="PTHR37826:SF3">
    <property type="entry name" value="J DOMAIN-CONTAINING PROTEIN"/>
    <property type="match status" value="1"/>
</dbReference>
<reference evidence="2 3" key="1">
    <citation type="submission" date="2019-03" db="EMBL/GenBank/DDBJ databases">
        <title>Deep-cultivation of Planctomycetes and their phenomic and genomic characterization uncovers novel biology.</title>
        <authorList>
            <person name="Wiegand S."/>
            <person name="Jogler M."/>
            <person name="Boedeker C."/>
            <person name="Pinto D."/>
            <person name="Vollmers J."/>
            <person name="Rivas-Marin E."/>
            <person name="Kohn T."/>
            <person name="Peeters S.H."/>
            <person name="Heuer A."/>
            <person name="Rast P."/>
            <person name="Oberbeckmann S."/>
            <person name="Bunk B."/>
            <person name="Jeske O."/>
            <person name="Meyerdierks A."/>
            <person name="Storesund J.E."/>
            <person name="Kallscheuer N."/>
            <person name="Luecker S."/>
            <person name="Lage O.M."/>
            <person name="Pohl T."/>
            <person name="Merkel B.J."/>
            <person name="Hornburger P."/>
            <person name="Mueller R.-W."/>
            <person name="Bruemmer F."/>
            <person name="Labrenz M."/>
            <person name="Spormann A.M."/>
            <person name="Op den Camp H."/>
            <person name="Overmann J."/>
            <person name="Amann R."/>
            <person name="Jetten M.S.M."/>
            <person name="Mascher T."/>
            <person name="Medema M.H."/>
            <person name="Devos D.P."/>
            <person name="Kaster A.-K."/>
            <person name="Ovreas L."/>
            <person name="Rohde M."/>
            <person name="Galperin M.Y."/>
            <person name="Jogler C."/>
        </authorList>
    </citation>
    <scope>NUCLEOTIDE SEQUENCE [LARGE SCALE GENOMIC DNA]</scope>
    <source>
        <strain evidence="2 3">Enr13</strain>
    </source>
</reference>
<keyword evidence="1" id="KW-0812">Transmembrane</keyword>
<keyword evidence="1" id="KW-1133">Transmembrane helix</keyword>
<feature type="transmembrane region" description="Helical" evidence="1">
    <location>
        <begin position="300"/>
        <end position="323"/>
    </location>
</feature>
<evidence type="ECO:0008006" key="4">
    <source>
        <dbReference type="Google" id="ProtNLM"/>
    </source>
</evidence>
<name>A0A518I3Y2_9BACT</name>
<dbReference type="PANTHER" id="PTHR37826">
    <property type="entry name" value="FLOTILLIN BAND_7_5 DOMAIN PROTEIN"/>
    <property type="match status" value="1"/>
</dbReference>
<dbReference type="AlphaFoldDB" id="A0A518I3Y2"/>
<gene>
    <name evidence="2" type="ORF">Enr13x_77220</name>
</gene>
<keyword evidence="1" id="KW-0472">Membrane</keyword>
<dbReference type="EMBL" id="CP037423">
    <property type="protein sequence ID" value="QDV47810.1"/>
    <property type="molecule type" value="Genomic_DNA"/>
</dbReference>
<sequence length="325" mass="35744">MNETQIAEINCSRCESPLESGDLRCAICGQAALNAEATERKKLAVQILRCTGCGAAIAYDPKHQAPSCSFCGDVVKVESIDDPMEQTEHYLPFTVTADEARAALRGWLDSRGWFRPSDLSASAQLTQLKPLWWVAWVFDAEAFVSWAADSNEGSGRSDWAPHSGQNNIQFDDILVSASRGLSVSEAAAISPGMNLATKRETPEGADRDATLEQFDVQRSQARQEVSAAIHRMASERAQQHFIPGTRFRNVKVAIVLRRLITRRLSMPAYVLAYRYKDRLYRVVICGQDIRRMVGTSPKSLIKMIAVALLVAAVALVFLLILAAGS</sequence>